<dbReference type="CDD" id="cd00761">
    <property type="entry name" value="Glyco_tranf_GTA_type"/>
    <property type="match status" value="1"/>
</dbReference>
<dbReference type="GO" id="GO:0016757">
    <property type="term" value="F:glycosyltransferase activity"/>
    <property type="evidence" value="ECO:0007669"/>
    <property type="project" value="UniProtKB-KW"/>
</dbReference>
<evidence type="ECO:0000256" key="9">
    <source>
        <dbReference type="ARBA" id="ARBA00040345"/>
    </source>
</evidence>
<dbReference type="InterPro" id="IPR029044">
    <property type="entry name" value="Nucleotide-diphossugar_trans"/>
</dbReference>
<dbReference type="PANTHER" id="PTHR43646">
    <property type="entry name" value="GLYCOSYLTRANSFERASE"/>
    <property type="match status" value="1"/>
</dbReference>
<feature type="domain" description="Glycosyltransferase 2-like" evidence="10">
    <location>
        <begin position="5"/>
        <end position="124"/>
    </location>
</feature>
<keyword evidence="2" id="KW-1003">Cell membrane</keyword>
<comment type="similarity">
    <text evidence="8">Belongs to the glycosyltransferase 2 family. CrtQ subfamily.</text>
</comment>
<dbReference type="OrthoDB" id="9802632at2"/>
<gene>
    <name evidence="11" type="ORF">SAMN05216282_13312</name>
</gene>
<keyword evidence="12" id="KW-1185">Reference proteome</keyword>
<comment type="pathway">
    <text evidence="7">Carotenoid biosynthesis; staphyloxanthin biosynthesis; staphyloxanthin from farnesyl diphosphate: step 4/5.</text>
</comment>
<proteinExistence type="inferred from homology"/>
<evidence type="ECO:0000259" key="10">
    <source>
        <dbReference type="Pfam" id="PF00535"/>
    </source>
</evidence>
<dbReference type="Proteomes" id="UP000198701">
    <property type="component" value="Unassembled WGS sequence"/>
</dbReference>
<dbReference type="Gene3D" id="3.90.550.10">
    <property type="entry name" value="Spore Coat Polysaccharide Biosynthesis Protein SpsA, Chain A"/>
    <property type="match status" value="1"/>
</dbReference>
<evidence type="ECO:0000256" key="6">
    <source>
        <dbReference type="ARBA" id="ARBA00037281"/>
    </source>
</evidence>
<dbReference type="STRING" id="386301.SAMN05216282_13312"/>
<evidence type="ECO:0000256" key="2">
    <source>
        <dbReference type="ARBA" id="ARBA00022475"/>
    </source>
</evidence>
<organism evidence="11 12">
    <name type="scientific">Cryobacterium psychrotolerans</name>
    <dbReference type="NCBI Taxonomy" id="386301"/>
    <lineage>
        <taxon>Bacteria</taxon>
        <taxon>Bacillati</taxon>
        <taxon>Actinomycetota</taxon>
        <taxon>Actinomycetes</taxon>
        <taxon>Micrococcales</taxon>
        <taxon>Microbacteriaceae</taxon>
        <taxon>Cryobacterium</taxon>
    </lineage>
</organism>
<evidence type="ECO:0000313" key="12">
    <source>
        <dbReference type="Proteomes" id="UP000198701"/>
    </source>
</evidence>
<sequence>MGTISVVIPSYNDAVFLNTCLVALAAQLRPADEIVVVDNASTDATALVARAAGARVVHEPMRGIWPAAAAGYDAATGDVIARLDADSIPPADWLLRIEGRLDTSPEVDVLTGPGDFYGSSALVRALGKNAYIGGYFWSIGLWLTHPPIFGSNFAMRRQVWLDTRGVVHRDRSDVHDDLDFSIHLDPAVTVAYDRTLRVGISARPFDSWSGLKRRLTWAIRTLRLHWPEDSPVRRRIARRRRLQKARHYRVAPRA</sequence>
<evidence type="ECO:0000256" key="1">
    <source>
        <dbReference type="ARBA" id="ARBA00004236"/>
    </source>
</evidence>
<keyword evidence="3" id="KW-0328">Glycosyltransferase</keyword>
<dbReference type="InterPro" id="IPR001173">
    <property type="entry name" value="Glyco_trans_2-like"/>
</dbReference>
<protein>
    <recommendedName>
        <fullName evidence="9">4,4'-diaponeurosporenoate glycosyltransferase</fullName>
    </recommendedName>
</protein>
<evidence type="ECO:0000313" key="11">
    <source>
        <dbReference type="EMBL" id="SDL13961.1"/>
    </source>
</evidence>
<name>A0A1G9HLW2_9MICO</name>
<comment type="subcellular location">
    <subcellularLocation>
        <location evidence="1">Cell membrane</location>
    </subcellularLocation>
</comment>
<keyword evidence="5" id="KW-0472">Membrane</keyword>
<evidence type="ECO:0000256" key="7">
    <source>
        <dbReference type="ARBA" id="ARBA00037904"/>
    </source>
</evidence>
<keyword evidence="4 11" id="KW-0808">Transferase</keyword>
<comment type="function">
    <text evidence="6">Catalyzes the glycosylation of 4,4'-diaponeurosporenoate, i.e. the esterification of glucose at the C1'' position with the carboxyl group of 4,4'-diaponeurosporenic acid, to form glycosyl-4,4'-diaponeurosporenoate. This is a step in the biosynthesis of staphyloxanthin, an orange pigment present in most staphylococci strains.</text>
</comment>
<reference evidence="11 12" key="1">
    <citation type="submission" date="2016-10" db="EMBL/GenBank/DDBJ databases">
        <authorList>
            <person name="de Groot N.N."/>
        </authorList>
    </citation>
    <scope>NUCLEOTIDE SEQUENCE [LARGE SCALE GENOMIC DNA]</scope>
    <source>
        <strain evidence="11 12">CGMCC 1.5382</strain>
    </source>
</reference>
<dbReference type="EMBL" id="FNFU01000033">
    <property type="protein sequence ID" value="SDL13961.1"/>
    <property type="molecule type" value="Genomic_DNA"/>
</dbReference>
<dbReference type="RefSeq" id="WP_092325276.1">
    <property type="nucleotide sequence ID" value="NZ_FNFU01000033.1"/>
</dbReference>
<dbReference type="GO" id="GO:0005886">
    <property type="term" value="C:plasma membrane"/>
    <property type="evidence" value="ECO:0007669"/>
    <property type="project" value="UniProtKB-SubCell"/>
</dbReference>
<evidence type="ECO:0000256" key="5">
    <source>
        <dbReference type="ARBA" id="ARBA00023136"/>
    </source>
</evidence>
<evidence type="ECO:0000256" key="3">
    <source>
        <dbReference type="ARBA" id="ARBA00022676"/>
    </source>
</evidence>
<dbReference type="SUPFAM" id="SSF53448">
    <property type="entry name" value="Nucleotide-diphospho-sugar transferases"/>
    <property type="match status" value="1"/>
</dbReference>
<dbReference type="PANTHER" id="PTHR43646:SF2">
    <property type="entry name" value="GLYCOSYLTRANSFERASE 2-LIKE DOMAIN-CONTAINING PROTEIN"/>
    <property type="match status" value="1"/>
</dbReference>
<dbReference type="Pfam" id="PF00535">
    <property type="entry name" value="Glycos_transf_2"/>
    <property type="match status" value="1"/>
</dbReference>
<evidence type="ECO:0000256" key="4">
    <source>
        <dbReference type="ARBA" id="ARBA00022679"/>
    </source>
</evidence>
<dbReference type="AlphaFoldDB" id="A0A1G9HLW2"/>
<accession>A0A1G9HLW2</accession>
<evidence type="ECO:0000256" key="8">
    <source>
        <dbReference type="ARBA" id="ARBA00038120"/>
    </source>
</evidence>